<dbReference type="SMART" id="SM00429">
    <property type="entry name" value="IPT"/>
    <property type="match status" value="2"/>
</dbReference>
<gene>
    <name evidence="3" type="ORF">MEUPH1_LOCUS18349</name>
</gene>
<dbReference type="GO" id="GO:0017154">
    <property type="term" value="F:semaphorin receptor activity"/>
    <property type="evidence" value="ECO:0007669"/>
    <property type="project" value="InterPro"/>
</dbReference>
<evidence type="ECO:0000256" key="1">
    <source>
        <dbReference type="SAM" id="Phobius"/>
    </source>
</evidence>
<dbReference type="PANTHER" id="PTHR22625">
    <property type="entry name" value="PLEXIN"/>
    <property type="match status" value="1"/>
</dbReference>
<proteinExistence type="predicted"/>
<dbReference type="AlphaFoldDB" id="A0AAV0X589"/>
<sequence length="720" mass="77953">MLPSNSLEADSITEIDCSKSNTCMKCLNNKPLCSWSIELQSCFNTKVLQAPRGNLTVNNEKHCPRFTVVNKSSVAGVSFKYTIRISNDLKGAVTSFLNSSTITCCIESCDFRGSVIDDSIVCAAIRTPWSYFADGSRAMISYIYVMFGDKKLQFDNDADHYYIIYDRDCAASAAAAADDCATCLWNDRFYKHYLKWCPTGNPCTGSYQIYDKRDLDGDKKFLFSDDDVVRVRCAEINILSVRPLYAPRTGGGTTTLTITVRNHRMLVENRTVTVAVAGRRCKDPVTYDNQTITCSLLQSSITSAVAAAGPVEVVYASSLSSARPSQNKRFTLTSFETVGFVDPETTSVRPTCGSISSGITLTVRGSFLDIGNAVRVSVVANISESEVGETVLMTCDTVSRDRHTIVCRTSAAVRRNNYNATGASSARVKVQFDGGPIKYVQNPASWTLCTIGESALDAGQTYGGTVSGGTLVAVRGVRFSCVSNAHFYVHDRNGAKYQHATGCRVVNDTYMECRSPDMRRASSAVDVATAVGFPDFGVRALDCGEGRVSDLPVLQPQQQRLSATAVHSPFSVYADPVYVDFEIRDGAVVISSGHPSSLGQGYVVGDVAVRFLNSTGGCRVTSLSRHEIICVPNSTTTATVLNQLRRIVVTVGGYECDVQKKSINAWDDGRSGSRSLLFTSVTFSCCSGVAIVSGAVLLFAVGVLLFRVITKNRYVISADT</sequence>
<name>A0AAV0X589_9HEMI</name>
<evidence type="ECO:0000259" key="2">
    <source>
        <dbReference type="SMART" id="SM00429"/>
    </source>
</evidence>
<comment type="caution">
    <text evidence="3">The sequence shown here is derived from an EMBL/GenBank/DDBJ whole genome shotgun (WGS) entry which is preliminary data.</text>
</comment>
<dbReference type="GO" id="GO:0048468">
    <property type="term" value="P:cell development"/>
    <property type="evidence" value="ECO:0007669"/>
    <property type="project" value="UniProtKB-ARBA"/>
</dbReference>
<accession>A0AAV0X589</accession>
<dbReference type="Gene3D" id="2.60.40.10">
    <property type="entry name" value="Immunoglobulins"/>
    <property type="match status" value="2"/>
</dbReference>
<evidence type="ECO:0000313" key="4">
    <source>
        <dbReference type="Proteomes" id="UP001160148"/>
    </source>
</evidence>
<dbReference type="EMBL" id="CARXXK010000003">
    <property type="protein sequence ID" value="CAI6363395.1"/>
    <property type="molecule type" value="Genomic_DNA"/>
</dbReference>
<keyword evidence="1" id="KW-0472">Membrane</keyword>
<dbReference type="GO" id="GO:0005886">
    <property type="term" value="C:plasma membrane"/>
    <property type="evidence" value="ECO:0007669"/>
    <property type="project" value="TreeGrafter"/>
</dbReference>
<dbReference type="InterPro" id="IPR013783">
    <property type="entry name" value="Ig-like_fold"/>
</dbReference>
<organism evidence="3 4">
    <name type="scientific">Macrosiphum euphorbiae</name>
    <name type="common">potato aphid</name>
    <dbReference type="NCBI Taxonomy" id="13131"/>
    <lineage>
        <taxon>Eukaryota</taxon>
        <taxon>Metazoa</taxon>
        <taxon>Ecdysozoa</taxon>
        <taxon>Arthropoda</taxon>
        <taxon>Hexapoda</taxon>
        <taxon>Insecta</taxon>
        <taxon>Pterygota</taxon>
        <taxon>Neoptera</taxon>
        <taxon>Paraneoptera</taxon>
        <taxon>Hemiptera</taxon>
        <taxon>Sternorrhyncha</taxon>
        <taxon>Aphidomorpha</taxon>
        <taxon>Aphidoidea</taxon>
        <taxon>Aphididae</taxon>
        <taxon>Macrosiphini</taxon>
        <taxon>Macrosiphum</taxon>
    </lineage>
</organism>
<dbReference type="PANTHER" id="PTHR22625:SF70">
    <property type="entry name" value="PLEXIN A, ISOFORM A"/>
    <property type="match status" value="1"/>
</dbReference>
<feature type="transmembrane region" description="Helical" evidence="1">
    <location>
        <begin position="681"/>
        <end position="706"/>
    </location>
</feature>
<keyword evidence="4" id="KW-1185">Reference proteome</keyword>
<dbReference type="Proteomes" id="UP001160148">
    <property type="component" value="Unassembled WGS sequence"/>
</dbReference>
<evidence type="ECO:0000313" key="3">
    <source>
        <dbReference type="EMBL" id="CAI6363395.1"/>
    </source>
</evidence>
<dbReference type="GO" id="GO:0002116">
    <property type="term" value="C:semaphorin receptor complex"/>
    <property type="evidence" value="ECO:0007669"/>
    <property type="project" value="TreeGrafter"/>
</dbReference>
<dbReference type="GO" id="GO:0030334">
    <property type="term" value="P:regulation of cell migration"/>
    <property type="evidence" value="ECO:0007669"/>
    <property type="project" value="TreeGrafter"/>
</dbReference>
<dbReference type="InterPro" id="IPR031148">
    <property type="entry name" value="Plexin"/>
</dbReference>
<feature type="domain" description="IPT/TIG" evidence="2">
    <location>
        <begin position="342"/>
        <end position="451"/>
    </location>
</feature>
<keyword evidence="1" id="KW-0812">Transmembrane</keyword>
<keyword evidence="1" id="KW-1133">Transmembrane helix</keyword>
<feature type="domain" description="IPT/TIG" evidence="2">
    <location>
        <begin position="235"/>
        <end position="333"/>
    </location>
</feature>
<dbReference type="GO" id="GO:0048731">
    <property type="term" value="P:system development"/>
    <property type="evidence" value="ECO:0007669"/>
    <property type="project" value="UniProtKB-ARBA"/>
</dbReference>
<reference evidence="3 4" key="1">
    <citation type="submission" date="2023-01" db="EMBL/GenBank/DDBJ databases">
        <authorList>
            <person name="Whitehead M."/>
        </authorList>
    </citation>
    <scope>NUCLEOTIDE SEQUENCE [LARGE SCALE GENOMIC DNA]</scope>
</reference>
<protein>
    <recommendedName>
        <fullName evidence="2">IPT/TIG domain-containing protein</fullName>
    </recommendedName>
</protein>
<dbReference type="InterPro" id="IPR002909">
    <property type="entry name" value="IPT_dom"/>
</dbReference>